<sequence length="425" mass="48315">MFLDNITKTKLFKQTFTYTIINILEKSMPFLIMPILTRVISKDGMGYYTLYQTLFNILIPILTLSIDSAILVNFYKQSKESFPKYFSTGIYFSLAIYLIGLITGITFSESLSKLFGLPTIWIQLTMVIVLLQFFSELRKNLWRVSRQPLQYGYYSVPLTFSKNIIGLIFVFYFGYGWEGIILGHFIGQIIFSIYGIISFIKEGYIQKCVEIDSIKDMIKFGVPISIHRIGAWLSNALNRVLLNSIIGVAATGSYGVGATFGVIITVIGDAISKAYVPFLYEKLKIFNEKTSVQLVKLIYGYYGFYLILTFIMFIVGYYGVGLIFGEKYLDTRAFVFPVILSATINGLYKIHVDFISFTKKTYLIAATTISSGLLNIFIANRLISSHGIIGAAYSAVIIQFLTYIVILYISNKKFKLPWLYFISIK</sequence>
<evidence type="ECO:0000256" key="4">
    <source>
        <dbReference type="ARBA" id="ARBA00022989"/>
    </source>
</evidence>
<evidence type="ECO:0000313" key="8">
    <source>
        <dbReference type="Proteomes" id="UP001193389"/>
    </source>
</evidence>
<proteinExistence type="predicted"/>
<gene>
    <name evidence="7" type="ORF">AQPE_0362</name>
</gene>
<accession>A0A5K7S426</accession>
<keyword evidence="5 6" id="KW-0472">Membrane</keyword>
<dbReference type="AlphaFoldDB" id="A0A5K7S426"/>
<dbReference type="EMBL" id="AP018694">
    <property type="protein sequence ID" value="BBE16225.1"/>
    <property type="molecule type" value="Genomic_DNA"/>
</dbReference>
<feature type="transmembrane region" description="Helical" evidence="6">
    <location>
        <begin position="254"/>
        <end position="276"/>
    </location>
</feature>
<feature type="transmembrane region" description="Helical" evidence="6">
    <location>
        <begin position="297"/>
        <end position="320"/>
    </location>
</feature>
<dbReference type="InterPro" id="IPR050833">
    <property type="entry name" value="Poly_Biosynth_Transport"/>
</dbReference>
<dbReference type="PANTHER" id="PTHR30250:SF11">
    <property type="entry name" value="O-ANTIGEN TRANSPORTER-RELATED"/>
    <property type="match status" value="1"/>
</dbReference>
<evidence type="ECO:0000256" key="6">
    <source>
        <dbReference type="SAM" id="Phobius"/>
    </source>
</evidence>
<feature type="transmembrane region" description="Helical" evidence="6">
    <location>
        <begin position="114"/>
        <end position="134"/>
    </location>
</feature>
<feature type="transmembrane region" description="Helical" evidence="6">
    <location>
        <begin position="362"/>
        <end position="383"/>
    </location>
</feature>
<keyword evidence="2" id="KW-1003">Cell membrane</keyword>
<evidence type="ECO:0000256" key="3">
    <source>
        <dbReference type="ARBA" id="ARBA00022692"/>
    </source>
</evidence>
<comment type="subcellular location">
    <subcellularLocation>
        <location evidence="1">Cell membrane</location>
        <topology evidence="1">Multi-pass membrane protein</topology>
    </subcellularLocation>
</comment>
<feature type="transmembrane region" description="Helical" evidence="6">
    <location>
        <begin position="154"/>
        <end position="175"/>
    </location>
</feature>
<keyword evidence="4 6" id="KW-1133">Transmembrane helix</keyword>
<protein>
    <submittedName>
        <fullName evidence="7">Polysaccharide biosynthesis protein</fullName>
    </submittedName>
</protein>
<keyword evidence="3 6" id="KW-0812">Transmembrane</keyword>
<evidence type="ECO:0000256" key="2">
    <source>
        <dbReference type="ARBA" id="ARBA00022475"/>
    </source>
</evidence>
<evidence type="ECO:0000256" key="5">
    <source>
        <dbReference type="ARBA" id="ARBA00023136"/>
    </source>
</evidence>
<feature type="transmembrane region" description="Helical" evidence="6">
    <location>
        <begin position="332"/>
        <end position="350"/>
    </location>
</feature>
<dbReference type="Pfam" id="PF01943">
    <property type="entry name" value="Polysacc_synt"/>
    <property type="match status" value="1"/>
</dbReference>
<keyword evidence="8" id="KW-1185">Reference proteome</keyword>
<dbReference type="InterPro" id="IPR002797">
    <property type="entry name" value="Polysacc_synth"/>
</dbReference>
<evidence type="ECO:0000256" key="1">
    <source>
        <dbReference type="ARBA" id="ARBA00004651"/>
    </source>
</evidence>
<reference evidence="7" key="1">
    <citation type="journal article" date="2020" name="Int. J. Syst. Evol. Microbiol.">
        <title>Aquipluma nitroreducens gen. nov. sp. nov., a novel facultatively anaerobic bacterium isolated from a freshwater lake.</title>
        <authorList>
            <person name="Watanabe M."/>
            <person name="Kojima H."/>
            <person name="Fukui M."/>
        </authorList>
    </citation>
    <scope>NUCLEOTIDE SEQUENCE</scope>
    <source>
        <strain evidence="7">MeG22</strain>
    </source>
</reference>
<feature type="transmembrane region" description="Helical" evidence="6">
    <location>
        <begin position="86"/>
        <end position="108"/>
    </location>
</feature>
<dbReference type="RefSeq" id="WP_318349317.1">
    <property type="nucleotide sequence ID" value="NZ_AP018694.1"/>
</dbReference>
<feature type="transmembrane region" description="Helical" evidence="6">
    <location>
        <begin position="181"/>
        <end position="200"/>
    </location>
</feature>
<feature type="transmembrane region" description="Helical" evidence="6">
    <location>
        <begin position="54"/>
        <end position="74"/>
    </location>
</feature>
<dbReference type="Proteomes" id="UP001193389">
    <property type="component" value="Chromosome"/>
</dbReference>
<dbReference type="PANTHER" id="PTHR30250">
    <property type="entry name" value="PST FAMILY PREDICTED COLANIC ACID TRANSPORTER"/>
    <property type="match status" value="1"/>
</dbReference>
<feature type="transmembrane region" description="Helical" evidence="6">
    <location>
        <begin position="389"/>
        <end position="409"/>
    </location>
</feature>
<dbReference type="GO" id="GO:0005886">
    <property type="term" value="C:plasma membrane"/>
    <property type="evidence" value="ECO:0007669"/>
    <property type="project" value="UniProtKB-SubCell"/>
</dbReference>
<dbReference type="KEGG" id="anf:AQPE_0362"/>
<evidence type="ECO:0000313" key="7">
    <source>
        <dbReference type="EMBL" id="BBE16225.1"/>
    </source>
</evidence>
<organism evidence="7 8">
    <name type="scientific">Aquipluma nitroreducens</name>
    <dbReference type="NCBI Taxonomy" id="2010828"/>
    <lineage>
        <taxon>Bacteria</taxon>
        <taxon>Pseudomonadati</taxon>
        <taxon>Bacteroidota</taxon>
        <taxon>Bacteroidia</taxon>
        <taxon>Marinilabiliales</taxon>
        <taxon>Prolixibacteraceae</taxon>
        <taxon>Aquipluma</taxon>
    </lineage>
</organism>
<name>A0A5K7S426_9BACT</name>